<gene>
    <name evidence="1" type="ORF">NBRC110019_02700</name>
</gene>
<organism evidence="1 2">
    <name type="scientific">Neptunitalea chrysea</name>
    <dbReference type="NCBI Taxonomy" id="1647581"/>
    <lineage>
        <taxon>Bacteria</taxon>
        <taxon>Pseudomonadati</taxon>
        <taxon>Bacteroidota</taxon>
        <taxon>Flavobacteriia</taxon>
        <taxon>Flavobacteriales</taxon>
        <taxon>Flavobacteriaceae</taxon>
        <taxon>Neptunitalea</taxon>
    </lineage>
</organism>
<proteinExistence type="predicted"/>
<name>A0A9W6EU45_9FLAO</name>
<protein>
    <submittedName>
        <fullName evidence="1">Uncharacterized protein</fullName>
    </submittedName>
</protein>
<dbReference type="Pfam" id="PF26622">
    <property type="entry name" value="DUF8199"/>
    <property type="match status" value="1"/>
</dbReference>
<dbReference type="AlphaFoldDB" id="A0A9W6EU45"/>
<reference evidence="1" key="1">
    <citation type="submission" date="2022-07" db="EMBL/GenBank/DDBJ databases">
        <title>Taxonomy of Novel Oxalotrophic and Methylotrophic Bacteria.</title>
        <authorList>
            <person name="Sahin N."/>
            <person name="Tani A."/>
        </authorList>
    </citation>
    <scope>NUCLEOTIDE SEQUENCE</scope>
    <source>
        <strain evidence="1">AM327</strain>
    </source>
</reference>
<dbReference type="NCBIfam" id="NF047658">
    <property type="entry name" value="HYC_CC_PP"/>
    <property type="match status" value="1"/>
</dbReference>
<evidence type="ECO:0000313" key="1">
    <source>
        <dbReference type="EMBL" id="GLB51231.1"/>
    </source>
</evidence>
<dbReference type="Proteomes" id="UP001143545">
    <property type="component" value="Unassembled WGS sequence"/>
</dbReference>
<dbReference type="InterPro" id="IPR058060">
    <property type="entry name" value="HYC_CC_PP"/>
</dbReference>
<sequence>MFSTVSYTIDSHYCGDQLVSRSLIQKAVTCGMEIKKETSSTCTSILKSNCCRNETSIVKGQKELQNSFFDLSFTQQAICTTFTISYLNLFEGLENTIVPFKDYRAPLVVKSIHKIDEVYII</sequence>
<dbReference type="EMBL" id="BRVP01000002">
    <property type="protein sequence ID" value="GLB51231.1"/>
    <property type="molecule type" value="Genomic_DNA"/>
</dbReference>
<accession>A0A9W6EU45</accession>
<dbReference type="InterPro" id="IPR058512">
    <property type="entry name" value="DUF8199"/>
</dbReference>
<keyword evidence="2" id="KW-1185">Reference proteome</keyword>
<evidence type="ECO:0000313" key="2">
    <source>
        <dbReference type="Proteomes" id="UP001143545"/>
    </source>
</evidence>
<comment type="caution">
    <text evidence="1">The sequence shown here is derived from an EMBL/GenBank/DDBJ whole genome shotgun (WGS) entry which is preliminary data.</text>
</comment>